<dbReference type="Proteomes" id="UP000324104">
    <property type="component" value="Unassembled WGS sequence"/>
</dbReference>
<dbReference type="InterPro" id="IPR011051">
    <property type="entry name" value="RmlC_Cupin_sf"/>
</dbReference>
<accession>A0A5D5ARV6</accession>
<dbReference type="Pfam" id="PF07883">
    <property type="entry name" value="Cupin_2"/>
    <property type="match status" value="1"/>
</dbReference>
<reference evidence="3 4" key="1">
    <citation type="submission" date="2019-08" db="EMBL/GenBank/DDBJ databases">
        <title>Archaea genome.</title>
        <authorList>
            <person name="Kajale S."/>
            <person name="Shouche Y."/>
            <person name="Deshpande N."/>
            <person name="Sharma A."/>
        </authorList>
    </citation>
    <scope>NUCLEOTIDE SEQUENCE [LARGE SCALE GENOMIC DNA]</scope>
    <source>
        <strain evidence="3 4">ESP3B_9</strain>
    </source>
</reference>
<evidence type="ECO:0000313" key="4">
    <source>
        <dbReference type="Proteomes" id="UP000324104"/>
    </source>
</evidence>
<dbReference type="AlphaFoldDB" id="A0A5D5ARV6"/>
<evidence type="ECO:0000256" key="1">
    <source>
        <dbReference type="SAM" id="MobiDB-lite"/>
    </source>
</evidence>
<dbReference type="EMBL" id="VTAW01000007">
    <property type="protein sequence ID" value="TYT62562.1"/>
    <property type="molecule type" value="Genomic_DNA"/>
</dbReference>
<dbReference type="SUPFAM" id="SSF51182">
    <property type="entry name" value="RmlC-like cupins"/>
    <property type="match status" value="1"/>
</dbReference>
<organism evidence="3 4">
    <name type="scientific">Natrialba swarupiae</name>
    <dbReference type="NCBI Taxonomy" id="2448032"/>
    <lineage>
        <taxon>Archaea</taxon>
        <taxon>Methanobacteriati</taxon>
        <taxon>Methanobacteriota</taxon>
        <taxon>Stenosarchaea group</taxon>
        <taxon>Halobacteria</taxon>
        <taxon>Halobacteriales</taxon>
        <taxon>Natrialbaceae</taxon>
        <taxon>Natrialba</taxon>
    </lineage>
</organism>
<sequence length="104" mass="11816">MKHITAEDLAERQENQDSDVTTVFDEDAMVIEQSRYRAEKAEETDAQTHTEDEFYYITAGSGKMRVGDETSQVSPGDVIYVEGGVEHDFFDIDEELRTLKVFAS</sequence>
<dbReference type="InterPro" id="IPR014710">
    <property type="entry name" value="RmlC-like_jellyroll"/>
</dbReference>
<protein>
    <submittedName>
        <fullName evidence="3">Cupin domain-containing protein</fullName>
    </submittedName>
</protein>
<feature type="region of interest" description="Disordered" evidence="1">
    <location>
        <begin position="1"/>
        <end position="20"/>
    </location>
</feature>
<name>A0A5D5ARV6_9EURY</name>
<evidence type="ECO:0000259" key="2">
    <source>
        <dbReference type="Pfam" id="PF07883"/>
    </source>
</evidence>
<evidence type="ECO:0000313" key="3">
    <source>
        <dbReference type="EMBL" id="TYT62562.1"/>
    </source>
</evidence>
<keyword evidence="4" id="KW-1185">Reference proteome</keyword>
<gene>
    <name evidence="3" type="ORF">FYC77_07285</name>
</gene>
<dbReference type="RefSeq" id="WP_149080849.1">
    <property type="nucleotide sequence ID" value="NZ_VTAW01000007.1"/>
</dbReference>
<comment type="caution">
    <text evidence="3">The sequence shown here is derived from an EMBL/GenBank/DDBJ whole genome shotgun (WGS) entry which is preliminary data.</text>
</comment>
<feature type="domain" description="Cupin type-2" evidence="2">
    <location>
        <begin position="40"/>
        <end position="95"/>
    </location>
</feature>
<proteinExistence type="predicted"/>
<feature type="compositionally biased region" description="Basic and acidic residues" evidence="1">
    <location>
        <begin position="1"/>
        <end position="15"/>
    </location>
</feature>
<dbReference type="Gene3D" id="2.60.120.10">
    <property type="entry name" value="Jelly Rolls"/>
    <property type="match status" value="1"/>
</dbReference>
<dbReference type="InterPro" id="IPR013096">
    <property type="entry name" value="Cupin_2"/>
</dbReference>